<feature type="domain" description="FAD-dependent oxidoreductase 2 FAD-binding" evidence="5">
    <location>
        <begin position="4"/>
        <end position="416"/>
    </location>
</feature>
<keyword evidence="1 4" id="KW-0285">Flavoprotein</keyword>
<dbReference type="OrthoDB" id="6395323at2"/>
<comment type="subunit">
    <text evidence="4">Composed of a catalytic GlpA/B dimer and of membrane bound GlpC.</text>
</comment>
<dbReference type="GO" id="GO:0019563">
    <property type="term" value="P:glycerol catabolic process"/>
    <property type="evidence" value="ECO:0007669"/>
    <property type="project" value="UniProtKB-UniRule"/>
</dbReference>
<keyword evidence="2 4" id="KW-0288">FMN</keyword>
<evidence type="ECO:0000256" key="3">
    <source>
        <dbReference type="ARBA" id="ARBA00023002"/>
    </source>
</evidence>
<dbReference type="PIRSF" id="PIRSF000141">
    <property type="entry name" value="Anaerobic_G3P_dh"/>
    <property type="match status" value="1"/>
</dbReference>
<dbReference type="GO" id="GO:0004368">
    <property type="term" value="F:glycerol-3-phosphate dehydrogenase (quinone) activity"/>
    <property type="evidence" value="ECO:0007669"/>
    <property type="project" value="UniProtKB-UniRule"/>
</dbReference>
<dbReference type="RefSeq" id="WP_102524567.1">
    <property type="nucleotide sequence ID" value="NZ_LT960612.1"/>
</dbReference>
<comment type="cofactor">
    <cofactor evidence="4">
        <name>FMN</name>
        <dbReference type="ChEBI" id="CHEBI:58210"/>
    </cofactor>
</comment>
<dbReference type="InterPro" id="IPR051691">
    <property type="entry name" value="Metab_Enz_Cyan_OpOx_G3PDH"/>
</dbReference>
<evidence type="ECO:0000313" key="6">
    <source>
        <dbReference type="EMBL" id="SON52273.1"/>
    </source>
</evidence>
<dbReference type="EC" id="1.1.5.3" evidence="4"/>
<sequence length="447" mass="49422">MNFDTIVIGGGLAGYSAALRSLELGRKTAVISHGQSALHFSSGSIDVLAKLPNGCDVDKPHQGLRALAQLAPHHPYSKLGNDNIWPALEWYQTLMTSLGIPLTHQDDGCNHLRITPLGTLKSTWLSQPFIYQMPTDLDCQELSKVTFVGIDGFRDFHPELAADNFRRYAAFERLAISCARVTVPGFEHLKRNPCELRSIDIARLLRNDDALKAFADQLLRIAAPSDLVVMPAIMGNGDGLIWLNKLRDLTGLRIHEVPTMPPSLLGIRLEEAMSRAFIRQGGVHLRGDQVVSGEFKYSGQTAQLEKIYTRNLQDHTLQAKRFILATGSFFSQGLHASHQQITEPVFGLDLASYQQRENWHQHDFFTEQSHPFLEMGAVTNHKLNPSIKQHTVTNLFCAGAILAHYNPIAEGSGGGVAICTGFHAANQTLTPTEFDQVEHHVQSEASL</sequence>
<dbReference type="Pfam" id="PF00890">
    <property type="entry name" value="FAD_binding_2"/>
    <property type="match status" value="1"/>
</dbReference>
<reference evidence="6 7" key="1">
    <citation type="submission" date="2017-10" db="EMBL/GenBank/DDBJ databases">
        <authorList>
            <person name="Banno H."/>
            <person name="Chua N.-H."/>
        </authorList>
    </citation>
    <scope>NUCLEOTIDE SEQUENCE [LARGE SCALE GENOMIC DNA]</scope>
    <source>
        <strain evidence="6">Vibrio tapetis CECT4600</strain>
    </source>
</reference>
<gene>
    <name evidence="4 6" type="primary">glpB</name>
    <name evidence="6" type="ORF">VTAP4600_B0662</name>
</gene>
<name>A0A2N8ZK28_9VIBR</name>
<comment type="function">
    <text evidence="4">Conversion of glycerol 3-phosphate to dihydroxyacetone. Uses fumarate or nitrate as electron acceptor.</text>
</comment>
<dbReference type="Proteomes" id="UP000235828">
    <property type="component" value="Chromosome B"/>
</dbReference>
<evidence type="ECO:0000313" key="7">
    <source>
        <dbReference type="Proteomes" id="UP000235828"/>
    </source>
</evidence>
<comment type="catalytic activity">
    <reaction evidence="4">
        <text>a quinone + sn-glycerol 3-phosphate = dihydroxyacetone phosphate + a quinol</text>
        <dbReference type="Rhea" id="RHEA:18977"/>
        <dbReference type="ChEBI" id="CHEBI:24646"/>
        <dbReference type="ChEBI" id="CHEBI:57597"/>
        <dbReference type="ChEBI" id="CHEBI:57642"/>
        <dbReference type="ChEBI" id="CHEBI:132124"/>
        <dbReference type="EC" id="1.1.5.3"/>
    </reaction>
</comment>
<evidence type="ECO:0000256" key="2">
    <source>
        <dbReference type="ARBA" id="ARBA00022643"/>
    </source>
</evidence>
<comment type="pathway">
    <text evidence="4">Polyol metabolism; glycerol degradation via glycerol kinase pathway; glycerone phosphate from sn-glycerol 3-phosphate (anaerobic route): step 1/1.</text>
</comment>
<dbReference type="NCBIfam" id="NF003719">
    <property type="entry name" value="PRK05329.1-2"/>
    <property type="match status" value="1"/>
</dbReference>
<dbReference type="UniPathway" id="UPA00618">
    <property type="reaction ID" value="UER00673"/>
</dbReference>
<dbReference type="AlphaFoldDB" id="A0A2N8ZK28"/>
<accession>A0A2N8ZK28</accession>
<proteinExistence type="inferred from homology"/>
<dbReference type="Gene3D" id="3.50.50.60">
    <property type="entry name" value="FAD/NAD(P)-binding domain"/>
    <property type="match status" value="1"/>
</dbReference>
<dbReference type="NCBIfam" id="NF003720">
    <property type="entry name" value="PRK05329.1-3"/>
    <property type="match status" value="1"/>
</dbReference>
<keyword evidence="3 4" id="KW-0560">Oxidoreductase</keyword>
<dbReference type="EMBL" id="LT960612">
    <property type="protein sequence ID" value="SON52273.1"/>
    <property type="molecule type" value="Genomic_DNA"/>
</dbReference>
<dbReference type="KEGG" id="vta:B0662"/>
<organism evidence="6 7">
    <name type="scientific">Vibrio tapetis subsp. tapetis</name>
    <dbReference type="NCBI Taxonomy" id="1671868"/>
    <lineage>
        <taxon>Bacteria</taxon>
        <taxon>Pseudomonadati</taxon>
        <taxon>Pseudomonadota</taxon>
        <taxon>Gammaproteobacteria</taxon>
        <taxon>Vibrionales</taxon>
        <taxon>Vibrionaceae</taxon>
        <taxon>Vibrio</taxon>
    </lineage>
</organism>
<dbReference type="PANTHER" id="PTHR42949:SF3">
    <property type="entry name" value="ANAEROBIC GLYCEROL-3-PHOSPHATE DEHYDROGENASE SUBUNIT B"/>
    <property type="match status" value="1"/>
</dbReference>
<dbReference type="NCBIfam" id="TIGR03378">
    <property type="entry name" value="glycerol3P_GlpB"/>
    <property type="match status" value="1"/>
</dbReference>
<evidence type="ECO:0000256" key="1">
    <source>
        <dbReference type="ARBA" id="ARBA00022630"/>
    </source>
</evidence>
<dbReference type="InterPro" id="IPR036188">
    <property type="entry name" value="FAD/NAD-bd_sf"/>
</dbReference>
<evidence type="ECO:0000259" key="5">
    <source>
        <dbReference type="Pfam" id="PF00890"/>
    </source>
</evidence>
<keyword evidence="7" id="KW-1185">Reference proteome</keyword>
<dbReference type="SUPFAM" id="SSF51905">
    <property type="entry name" value="FAD/NAD(P)-binding domain"/>
    <property type="match status" value="1"/>
</dbReference>
<dbReference type="HAMAP" id="MF_00753">
    <property type="entry name" value="Glycerol3P_GlpB"/>
    <property type="match status" value="1"/>
</dbReference>
<comment type="similarity">
    <text evidence="4">Belongs to the anaerobic G-3-P dehydrogenase subunit B family.</text>
</comment>
<dbReference type="InterPro" id="IPR009158">
    <property type="entry name" value="G3P_DH_GlpB_su"/>
</dbReference>
<dbReference type="PANTHER" id="PTHR42949">
    <property type="entry name" value="ANAEROBIC GLYCEROL-3-PHOSPHATE DEHYDROGENASE SUBUNIT B"/>
    <property type="match status" value="1"/>
</dbReference>
<dbReference type="GO" id="GO:0009331">
    <property type="term" value="C:glycerol-3-phosphate dehydrogenase (FAD) complex"/>
    <property type="evidence" value="ECO:0007669"/>
    <property type="project" value="InterPro"/>
</dbReference>
<protein>
    <recommendedName>
        <fullName evidence="4">Anaerobic glycerol-3-phosphate dehydrogenase subunit B</fullName>
        <shortName evidence="4">Anaerobic G-3-P dehydrogenase subunit B</shortName>
        <shortName evidence="4">Anaerobic G3Pdhase B</shortName>
        <ecNumber evidence="4">1.1.5.3</ecNumber>
    </recommendedName>
</protein>
<dbReference type="InterPro" id="IPR003953">
    <property type="entry name" value="FAD-dep_OxRdtase_2_FAD-bd"/>
</dbReference>
<evidence type="ECO:0000256" key="4">
    <source>
        <dbReference type="HAMAP-Rule" id="MF_00753"/>
    </source>
</evidence>